<dbReference type="SUPFAM" id="SSF141571">
    <property type="entry name" value="Pentapeptide repeat-like"/>
    <property type="match status" value="1"/>
</dbReference>
<dbReference type="Gene3D" id="1.10.510.10">
    <property type="entry name" value="Transferase(Phosphotransferase) domain 1"/>
    <property type="match status" value="1"/>
</dbReference>
<name>A0A926WDH7_9NOST</name>
<dbReference type="EC" id="2.7.11.1" evidence="8"/>
<dbReference type="PROSITE" id="PS50011">
    <property type="entry name" value="PROTEIN_KINASE_DOM"/>
    <property type="match status" value="1"/>
</dbReference>
<keyword evidence="4 8" id="KW-0418">Kinase</keyword>
<feature type="region of interest" description="Disordered" evidence="10">
    <location>
        <begin position="363"/>
        <end position="394"/>
    </location>
</feature>
<dbReference type="Pfam" id="PF00805">
    <property type="entry name" value="Pentapeptide"/>
    <property type="match status" value="2"/>
</dbReference>
<evidence type="ECO:0000256" key="5">
    <source>
        <dbReference type="ARBA" id="ARBA00022840"/>
    </source>
</evidence>
<evidence type="ECO:0000256" key="3">
    <source>
        <dbReference type="ARBA" id="ARBA00022741"/>
    </source>
</evidence>
<comment type="caution">
    <text evidence="12">The sequence shown here is derived from an EMBL/GenBank/DDBJ whole genome shotgun (WGS) entry which is preliminary data.</text>
</comment>
<dbReference type="PIRSF" id="PIRSF000647">
    <property type="entry name" value="Ser/Thr_PK_SpkB"/>
    <property type="match status" value="1"/>
</dbReference>
<keyword evidence="2 8" id="KW-0808">Transferase</keyword>
<evidence type="ECO:0000256" key="9">
    <source>
        <dbReference type="PROSITE-ProRule" id="PRU10141"/>
    </source>
</evidence>
<dbReference type="RefSeq" id="WP_190555846.1">
    <property type="nucleotide sequence ID" value="NZ_JACJQU010000001.1"/>
</dbReference>
<feature type="binding site" evidence="9">
    <location>
        <position position="68"/>
    </location>
    <ligand>
        <name>ATP</name>
        <dbReference type="ChEBI" id="CHEBI:30616"/>
    </ligand>
</feature>
<comment type="catalytic activity">
    <reaction evidence="7 8">
        <text>L-seryl-[protein] + ATP = O-phospho-L-seryl-[protein] + ADP + H(+)</text>
        <dbReference type="Rhea" id="RHEA:17989"/>
        <dbReference type="Rhea" id="RHEA-COMP:9863"/>
        <dbReference type="Rhea" id="RHEA-COMP:11604"/>
        <dbReference type="ChEBI" id="CHEBI:15378"/>
        <dbReference type="ChEBI" id="CHEBI:29999"/>
        <dbReference type="ChEBI" id="CHEBI:30616"/>
        <dbReference type="ChEBI" id="CHEBI:83421"/>
        <dbReference type="ChEBI" id="CHEBI:456216"/>
        <dbReference type="EC" id="2.7.11.1"/>
    </reaction>
</comment>
<evidence type="ECO:0000256" key="8">
    <source>
        <dbReference type="PIRNR" id="PIRNR000647"/>
    </source>
</evidence>
<dbReference type="InterPro" id="IPR016252">
    <property type="entry name" value="Ser/Thr_kinase_SpkB"/>
</dbReference>
<evidence type="ECO:0000259" key="11">
    <source>
        <dbReference type="PROSITE" id="PS50011"/>
    </source>
</evidence>
<dbReference type="InterPro" id="IPR011009">
    <property type="entry name" value="Kinase-like_dom_sf"/>
</dbReference>
<evidence type="ECO:0000256" key="7">
    <source>
        <dbReference type="ARBA" id="ARBA00048679"/>
    </source>
</evidence>
<dbReference type="CDD" id="cd14014">
    <property type="entry name" value="STKc_PknB_like"/>
    <property type="match status" value="1"/>
</dbReference>
<protein>
    <recommendedName>
        <fullName evidence="8">Serine/threonine-protein kinase B</fullName>
        <ecNumber evidence="8">2.7.11.1</ecNumber>
    </recommendedName>
</protein>
<dbReference type="Pfam" id="PF00069">
    <property type="entry name" value="Pkinase"/>
    <property type="match status" value="1"/>
</dbReference>
<evidence type="ECO:0000256" key="2">
    <source>
        <dbReference type="ARBA" id="ARBA00022679"/>
    </source>
</evidence>
<dbReference type="GO" id="GO:0005524">
    <property type="term" value="F:ATP binding"/>
    <property type="evidence" value="ECO:0007669"/>
    <property type="project" value="UniProtKB-UniRule"/>
</dbReference>
<keyword evidence="3 8" id="KW-0547">Nucleotide-binding</keyword>
<evidence type="ECO:0000256" key="6">
    <source>
        <dbReference type="ARBA" id="ARBA00047899"/>
    </source>
</evidence>
<dbReference type="InterPro" id="IPR000719">
    <property type="entry name" value="Prot_kinase_dom"/>
</dbReference>
<dbReference type="EMBL" id="JACJQU010000001">
    <property type="protein sequence ID" value="MBD2291899.1"/>
    <property type="molecule type" value="Genomic_DNA"/>
</dbReference>
<dbReference type="PANTHER" id="PTHR24363">
    <property type="entry name" value="SERINE/THREONINE PROTEIN KINASE"/>
    <property type="match status" value="1"/>
</dbReference>
<dbReference type="GO" id="GO:0004674">
    <property type="term" value="F:protein serine/threonine kinase activity"/>
    <property type="evidence" value="ECO:0007669"/>
    <property type="project" value="UniProtKB-UniRule"/>
</dbReference>
<dbReference type="InterPro" id="IPR001646">
    <property type="entry name" value="5peptide_repeat"/>
</dbReference>
<gene>
    <name evidence="12" type="ORF">H6G06_00010</name>
</gene>
<dbReference type="Proteomes" id="UP000662185">
    <property type="component" value="Unassembled WGS sequence"/>
</dbReference>
<keyword evidence="13" id="KW-1185">Reference proteome</keyword>
<evidence type="ECO:0000256" key="4">
    <source>
        <dbReference type="ARBA" id="ARBA00022777"/>
    </source>
</evidence>
<dbReference type="SMART" id="SM00220">
    <property type="entry name" value="S_TKc"/>
    <property type="match status" value="1"/>
</dbReference>
<keyword evidence="5 8" id="KW-0067">ATP-binding</keyword>
<dbReference type="PROSITE" id="PS00107">
    <property type="entry name" value="PROTEIN_KINASE_ATP"/>
    <property type="match status" value="1"/>
</dbReference>
<reference evidence="13" key="1">
    <citation type="journal article" date="2020" name="ISME J.">
        <title>Comparative genomics reveals insights into cyanobacterial evolution and habitat adaptation.</title>
        <authorList>
            <person name="Chen M.Y."/>
            <person name="Teng W.K."/>
            <person name="Zhao L."/>
            <person name="Hu C.X."/>
            <person name="Zhou Y.K."/>
            <person name="Han B.P."/>
            <person name="Song L.R."/>
            <person name="Shu W.S."/>
        </authorList>
    </citation>
    <scope>NUCLEOTIDE SEQUENCE [LARGE SCALE GENOMIC DNA]</scope>
    <source>
        <strain evidence="13">FACHB-251</strain>
    </source>
</reference>
<dbReference type="AlphaFoldDB" id="A0A926WDH7"/>
<dbReference type="NCBIfam" id="NF045510">
    <property type="entry name" value="4Cys_prefix_kin"/>
    <property type="match status" value="1"/>
</dbReference>
<evidence type="ECO:0000313" key="12">
    <source>
        <dbReference type="EMBL" id="MBD2291899.1"/>
    </source>
</evidence>
<evidence type="ECO:0000256" key="10">
    <source>
        <dbReference type="SAM" id="MobiDB-lite"/>
    </source>
</evidence>
<proteinExistence type="inferred from homology"/>
<dbReference type="PANTHER" id="PTHR24363:SF0">
    <property type="entry name" value="SERINE_THREONINE KINASE LIKE DOMAIN CONTAINING 1"/>
    <property type="match status" value="1"/>
</dbReference>
<feature type="compositionally biased region" description="Polar residues" evidence="10">
    <location>
        <begin position="381"/>
        <end position="394"/>
    </location>
</feature>
<dbReference type="InterPro" id="IPR017441">
    <property type="entry name" value="Protein_kinase_ATP_BS"/>
</dbReference>
<dbReference type="SUPFAM" id="SSF56112">
    <property type="entry name" value="Protein kinase-like (PK-like)"/>
    <property type="match status" value="1"/>
</dbReference>
<feature type="domain" description="Protein kinase" evidence="11">
    <location>
        <begin position="37"/>
        <end position="304"/>
    </location>
</feature>
<keyword evidence="1 8" id="KW-0723">Serine/threonine-protein kinase</keyword>
<dbReference type="Gene3D" id="2.160.20.80">
    <property type="entry name" value="E3 ubiquitin-protein ligase SopA"/>
    <property type="match status" value="1"/>
</dbReference>
<evidence type="ECO:0000256" key="1">
    <source>
        <dbReference type="ARBA" id="ARBA00022527"/>
    </source>
</evidence>
<sequence>MSYCFNPTCPHPKNLASSQRCQSCGAPLLLTGKCGQYRAIKQLGQGGFGATFLAQNEVLPGEPSCVIKQLRPSGTAPHILQMAEELFEREAKTLGMIGNHPQIPRLLDYFKQDNQFYLVQEYISGATLQQEVKKTGCYSEAGVKQFLSEVLPLLQYIHELKVIHRDIKPANLIRRSQDARLVLIDFGAVKNQVSQTTPNPSGQTALTAYAIGTPGFAPPEQMAMRPVYSSDIYALGVTCIYLLTTKTPKDLPYNPTTGEIIWEQLVDVSDHFTRVLKKMLEVSVRNRYQSAPDVLRALDMEPYLDSLSKGLIVKSEVKSDVDIKERTNNRPDNSGVLFNEPASNGNNGVAQVAAAIRARRAKLAENSGSQSGRRERKQVIPKSQNLINTNSNGSQVNRKINSQALLTAYMKGRRDFASYNISLLNLQDSDLSGTNFHGAQLTKTNLQGTNLENSDFGRASLKEANLKDANLTKAYLSHADLEGADLRGADLSYAYMSQANLRGANLCGANLTGARISDEQLALAKINWLTVRPNGKRGFL</sequence>
<evidence type="ECO:0000313" key="13">
    <source>
        <dbReference type="Proteomes" id="UP000662185"/>
    </source>
</evidence>
<organism evidence="12 13">
    <name type="scientific">Anabaena sphaerica FACHB-251</name>
    <dbReference type="NCBI Taxonomy" id="2692883"/>
    <lineage>
        <taxon>Bacteria</taxon>
        <taxon>Bacillati</taxon>
        <taxon>Cyanobacteriota</taxon>
        <taxon>Cyanophyceae</taxon>
        <taxon>Nostocales</taxon>
        <taxon>Nostocaceae</taxon>
        <taxon>Anabaena</taxon>
    </lineage>
</organism>
<accession>A0A926WDH7</accession>
<comment type="catalytic activity">
    <reaction evidence="6 8">
        <text>L-threonyl-[protein] + ATP = O-phospho-L-threonyl-[protein] + ADP + H(+)</text>
        <dbReference type="Rhea" id="RHEA:46608"/>
        <dbReference type="Rhea" id="RHEA-COMP:11060"/>
        <dbReference type="Rhea" id="RHEA-COMP:11605"/>
        <dbReference type="ChEBI" id="CHEBI:15378"/>
        <dbReference type="ChEBI" id="CHEBI:30013"/>
        <dbReference type="ChEBI" id="CHEBI:30616"/>
        <dbReference type="ChEBI" id="CHEBI:61977"/>
        <dbReference type="ChEBI" id="CHEBI:456216"/>
        <dbReference type="EC" id="2.7.11.1"/>
    </reaction>
</comment>
<comment type="similarity">
    <text evidence="8">Belongs to the protein kinase superfamily. Ser/Thr protein kinase family.</text>
</comment>